<evidence type="ECO:0000256" key="3">
    <source>
        <dbReference type="SAM" id="Coils"/>
    </source>
</evidence>
<evidence type="ECO:0000259" key="4">
    <source>
        <dbReference type="PROSITE" id="PS50110"/>
    </source>
</evidence>
<dbReference type="EMBL" id="CP061800">
    <property type="protein sequence ID" value="QTA93841.1"/>
    <property type="molecule type" value="Genomic_DNA"/>
</dbReference>
<dbReference type="InterPro" id="IPR043168">
    <property type="entry name" value="DegV_C"/>
</dbReference>
<keyword evidence="6" id="KW-1185">Reference proteome</keyword>
<sequence length="849" mass="94803">MKSSSVLLRYSGGKMKTKVLIVDDEPIIGNLLEGGLTEAGFEAEYLDSSTKALENIRRVRPDIIISDIAMPHMDGYELRRRLRQDPETAGIPFVFLSARTDTPEQLEGLRMGADDYVYKPFKIENLINRLESVIERSAKARAFHSQAEFSADSDQMSLNDVMQIVGSNRKTGELVFNSSKNGKIGRAFFKKGRLVNAQMGLLEGEEAFYALMGEDEGLFEFHSRKTDAPEQIKTDNMSLLLNGNRMADEVRGLYRQLPDLDIFLEIKSREIPPDIEETGGRNNIENILSMIDNHRTVRDIINCKLMSPLRSGSLLAGLFNAGSVAIQKQGSSPSPSSGRTDALKSQSVQKAVSPKILSPKADFSSDLSHHTAPMIDQGFLKMLKGFERGALTGILEIRNRPEKAAIYFEEGRIVNAYHGNVVAKKALFRIFWEKGGTLKFKVQPLTVARTINGRLSSLIEEGNKEIENLQRLKRTTFNNVVTLNTHMLEKTTKIKGRPGLEHILALVKENSTIKDIIDASQMTDFQTYRHLFYMAKMGLLMVEAGNVPKIQIITDSTADLPPDFIGKRNIVLVPLSVSQDQKVWFHTMNISSGDICQAQKCPGTPLSSASPSVNDFHHLFWKIAPDKDILAIFLSRKISKIYDNAVAAKEKNYTEYLRQRQQKSPEDRNCHIEIIDSQMLSLGMGLLVAEASDKVEAGWSADRVRDHIIKLIPKVRIFFVVDILGNLKQGGQISKIRSMLGHLLGMRPIVGVWNGEVTTIDQVRGGNNARQRVLEWIQWSMDEPGAPIKLGIMHADAPRWALDMKKLLKSKLNCQHIMMSHVGPSAGSYCGPGTVAVAYFPLTDEEIRG</sequence>
<evidence type="ECO:0000256" key="1">
    <source>
        <dbReference type="ARBA" id="ARBA00023121"/>
    </source>
</evidence>
<name>A0A975BY02_9BACT</name>
<dbReference type="Pfam" id="PF14332">
    <property type="entry name" value="DUF4388"/>
    <property type="match status" value="2"/>
</dbReference>
<dbReference type="GO" id="GO:0000160">
    <property type="term" value="P:phosphorelay signal transduction system"/>
    <property type="evidence" value="ECO:0007669"/>
    <property type="project" value="InterPro"/>
</dbReference>
<dbReference type="KEGG" id="dmm:dnm_099490"/>
<proteinExistence type="predicted"/>
<dbReference type="PROSITE" id="PS50110">
    <property type="entry name" value="RESPONSE_REGULATORY"/>
    <property type="match status" value="1"/>
</dbReference>
<feature type="modified residue" description="4-aspartylphosphate" evidence="2">
    <location>
        <position position="67"/>
    </location>
</feature>
<dbReference type="InterPro" id="IPR003797">
    <property type="entry name" value="DegV"/>
</dbReference>
<dbReference type="InterPro" id="IPR001789">
    <property type="entry name" value="Sig_transdc_resp-reg_receiver"/>
</dbReference>
<accession>A0A975BY02</accession>
<dbReference type="Pfam" id="PF00072">
    <property type="entry name" value="Response_reg"/>
    <property type="match status" value="1"/>
</dbReference>
<keyword evidence="1" id="KW-0446">Lipid-binding</keyword>
<dbReference type="SUPFAM" id="SSF52172">
    <property type="entry name" value="CheY-like"/>
    <property type="match status" value="1"/>
</dbReference>
<gene>
    <name evidence="5" type="ORF">dnm_099490</name>
</gene>
<protein>
    <submittedName>
        <fullName evidence="5">Two component system response regulator receiver domain-containing protein, DUF4388</fullName>
    </submittedName>
</protein>
<dbReference type="PROSITE" id="PS51482">
    <property type="entry name" value="DEGV"/>
    <property type="match status" value="1"/>
</dbReference>
<feature type="coiled-coil region" evidence="3">
    <location>
        <begin position="452"/>
        <end position="479"/>
    </location>
</feature>
<keyword evidence="2" id="KW-0597">Phosphoprotein</keyword>
<dbReference type="PANTHER" id="PTHR33434:SF2">
    <property type="entry name" value="FATTY ACID-BINDING PROTEIN TM_1468"/>
    <property type="match status" value="1"/>
</dbReference>
<dbReference type="InterPro" id="IPR025497">
    <property type="entry name" value="PatA-like_N"/>
</dbReference>
<dbReference type="InterPro" id="IPR050270">
    <property type="entry name" value="DegV_domain_contain"/>
</dbReference>
<dbReference type="Proteomes" id="UP000663722">
    <property type="component" value="Chromosome"/>
</dbReference>
<feature type="domain" description="Response regulatory" evidence="4">
    <location>
        <begin position="18"/>
        <end position="134"/>
    </location>
</feature>
<dbReference type="GO" id="GO:0008289">
    <property type="term" value="F:lipid binding"/>
    <property type="evidence" value="ECO:0007669"/>
    <property type="project" value="UniProtKB-KW"/>
</dbReference>
<dbReference type="InterPro" id="IPR011006">
    <property type="entry name" value="CheY-like_superfamily"/>
</dbReference>
<evidence type="ECO:0000256" key="2">
    <source>
        <dbReference type="PROSITE-ProRule" id="PRU00169"/>
    </source>
</evidence>
<dbReference type="SMART" id="SM00448">
    <property type="entry name" value="REC"/>
    <property type="match status" value="1"/>
</dbReference>
<dbReference type="Pfam" id="PF02645">
    <property type="entry name" value="DegV"/>
    <property type="match status" value="1"/>
</dbReference>
<dbReference type="Gene3D" id="3.30.1180.10">
    <property type="match status" value="1"/>
</dbReference>
<dbReference type="SUPFAM" id="SSF82549">
    <property type="entry name" value="DAK1/DegV-like"/>
    <property type="match status" value="1"/>
</dbReference>
<dbReference type="NCBIfam" id="TIGR00762">
    <property type="entry name" value="DegV"/>
    <property type="match status" value="1"/>
</dbReference>
<dbReference type="Gene3D" id="3.40.50.10170">
    <property type="match status" value="1"/>
</dbReference>
<dbReference type="AlphaFoldDB" id="A0A975BY02"/>
<dbReference type="PANTHER" id="PTHR33434">
    <property type="entry name" value="DEGV DOMAIN-CONTAINING PROTEIN DR_1986-RELATED"/>
    <property type="match status" value="1"/>
</dbReference>
<keyword evidence="3" id="KW-0175">Coiled coil</keyword>
<evidence type="ECO:0000313" key="5">
    <source>
        <dbReference type="EMBL" id="QTA93841.1"/>
    </source>
</evidence>
<organism evidence="5 6">
    <name type="scientific">Desulfonema magnum</name>
    <dbReference type="NCBI Taxonomy" id="45655"/>
    <lineage>
        <taxon>Bacteria</taxon>
        <taxon>Pseudomonadati</taxon>
        <taxon>Thermodesulfobacteriota</taxon>
        <taxon>Desulfobacteria</taxon>
        <taxon>Desulfobacterales</taxon>
        <taxon>Desulfococcaceae</taxon>
        <taxon>Desulfonema</taxon>
    </lineage>
</organism>
<evidence type="ECO:0000313" key="6">
    <source>
        <dbReference type="Proteomes" id="UP000663722"/>
    </source>
</evidence>
<reference evidence="5" key="1">
    <citation type="journal article" date="2021" name="Microb. Physiol.">
        <title>Proteogenomic Insights into the Physiology of Marine, Sulfate-Reducing, Filamentous Desulfonema limicola and Desulfonema magnum.</title>
        <authorList>
            <person name="Schnaars V."/>
            <person name="Wohlbrand L."/>
            <person name="Scheve S."/>
            <person name="Hinrichs C."/>
            <person name="Reinhardt R."/>
            <person name="Rabus R."/>
        </authorList>
    </citation>
    <scope>NUCLEOTIDE SEQUENCE</scope>
    <source>
        <strain evidence="5">4be13</strain>
    </source>
</reference>
<dbReference type="Gene3D" id="3.40.50.2300">
    <property type="match status" value="1"/>
</dbReference>